<dbReference type="Pfam" id="PF24990">
    <property type="entry name" value="PAS_13"/>
    <property type="match status" value="1"/>
</dbReference>
<feature type="region of interest" description="Disordered" evidence="10">
    <location>
        <begin position="271"/>
        <end position="296"/>
    </location>
</feature>
<evidence type="ECO:0000256" key="2">
    <source>
        <dbReference type="ARBA" id="ARBA00010855"/>
    </source>
</evidence>
<feature type="compositionally biased region" description="Low complexity" evidence="10">
    <location>
        <begin position="405"/>
        <end position="419"/>
    </location>
</feature>
<feature type="domain" description="Zn(2)-C6 fungal-type" evidence="11">
    <location>
        <begin position="66"/>
        <end position="95"/>
    </location>
</feature>
<feature type="compositionally biased region" description="Polar residues" evidence="10">
    <location>
        <begin position="128"/>
        <end position="149"/>
    </location>
</feature>
<evidence type="ECO:0000256" key="10">
    <source>
        <dbReference type="SAM" id="MobiDB-lite"/>
    </source>
</evidence>
<dbReference type="PROSITE" id="PS50048">
    <property type="entry name" value="ZN2_CY6_FUNGAL_2"/>
    <property type="match status" value="1"/>
</dbReference>
<keyword evidence="6" id="KW-0805">Transcription regulation</keyword>
<evidence type="ECO:0000256" key="8">
    <source>
        <dbReference type="ARBA" id="ARBA00023163"/>
    </source>
</evidence>
<dbReference type="InterPro" id="IPR036864">
    <property type="entry name" value="Zn2-C6_fun-type_DNA-bd_sf"/>
</dbReference>
<comment type="subcellular location">
    <subcellularLocation>
        <location evidence="1">Nucleus</location>
    </subcellularLocation>
</comment>
<evidence type="ECO:0000256" key="9">
    <source>
        <dbReference type="ARBA" id="ARBA00023242"/>
    </source>
</evidence>
<keyword evidence="8" id="KW-0804">Transcription</keyword>
<reference evidence="14" key="3">
    <citation type="submission" date="2025-04" db="UniProtKB">
        <authorList>
            <consortium name="RefSeq"/>
        </authorList>
    </citation>
    <scope>IDENTIFICATION</scope>
    <source>
        <strain evidence="14">CBS 781.70</strain>
    </source>
</reference>
<sequence length="729" mass="79051">MAESTSLKTERGGSSRNDGRGTDSRETTRDESTGAGETGITNGNGAATKPNPKDPTRPRRKKARRACFACQRAHLTCGDERPCQRCVKRGIADQCHDGVRKKAKYLHDAPPEALLPGVGGNYHHHLRNGSQSAPNAPQSSLPMSQTPLAQSAPFFSPTQTSGFDMYQQTSSQSQMQPPMQSTPGGSTFSNQQTPISPPFQLGGHQQTPPLQNMATSMPQSGQSSVNPLNQFGGPLFDPSDPAIYNFDVSSFNFSSNYGAMEFGMLGQIATGAGDSDNDSSLNPPFPGATYGQQQPQALNSGSFSDASGQHYLFGQDALMQADWQSSHPRPSSVSGLLSTPHNTPTVGPVDLGGVATGGMPNAYAIGAGPGSLSSASPGSTAQEMGGFDNQPISPSLFSTQPPGAQQQHQNPQTSQQPVQQLPPPPPRVTKRQRDASVCYSVKEPYGYTASFHALVSTLRSRLGHGNLVRVARSLSAVRPSFISCQEHQSREDLVHAEKSFQRWLWEYEGYLNAHGTPTIILRRTGEVAACSKEFCILTGWNREVLLGREKNHNSNRWEVKDSRVGTGKAGLNTPRIPTQEQERERNMRNGTRSPELQKPVPISIAELLDDDSVVQFFDDFSRLAFSASNDWVMRRGRILKYREHPPDRAAAETGPMQDVDGRTGGMEGEAGMNRLGEKEGSVDTMFCWHVKSDLFGMPALLVMNVSLAPVPTFVYTLANDFQFLPVLSQ</sequence>
<name>A0A6G1G671_9PEZI</name>
<dbReference type="SUPFAM" id="SSF57701">
    <property type="entry name" value="Zn2/Cys6 DNA-binding domain"/>
    <property type="match status" value="1"/>
</dbReference>
<evidence type="ECO:0000256" key="1">
    <source>
        <dbReference type="ARBA" id="ARBA00004123"/>
    </source>
</evidence>
<dbReference type="Proteomes" id="UP000504638">
    <property type="component" value="Unplaced"/>
</dbReference>
<dbReference type="AlphaFoldDB" id="A0A6G1G671"/>
<feature type="region of interest" description="Disordered" evidence="10">
    <location>
        <begin position="116"/>
        <end position="204"/>
    </location>
</feature>
<dbReference type="GO" id="GO:0005634">
    <property type="term" value="C:nucleus"/>
    <property type="evidence" value="ECO:0007669"/>
    <property type="project" value="UniProtKB-SubCell"/>
</dbReference>
<dbReference type="CDD" id="cd00067">
    <property type="entry name" value="GAL4"/>
    <property type="match status" value="1"/>
</dbReference>
<organism evidence="12">
    <name type="scientific">Eremomyces bilateralis CBS 781.70</name>
    <dbReference type="NCBI Taxonomy" id="1392243"/>
    <lineage>
        <taxon>Eukaryota</taxon>
        <taxon>Fungi</taxon>
        <taxon>Dikarya</taxon>
        <taxon>Ascomycota</taxon>
        <taxon>Pezizomycotina</taxon>
        <taxon>Dothideomycetes</taxon>
        <taxon>Dothideomycetes incertae sedis</taxon>
        <taxon>Eremomycetales</taxon>
        <taxon>Eremomycetaceae</taxon>
        <taxon>Eremomyces</taxon>
    </lineage>
</organism>
<proteinExistence type="inferred from homology"/>
<keyword evidence="4" id="KW-0479">Metal-binding</keyword>
<keyword evidence="5" id="KW-0862">Zinc</keyword>
<evidence type="ECO:0000259" key="11">
    <source>
        <dbReference type="PROSITE" id="PS50048"/>
    </source>
</evidence>
<feature type="compositionally biased region" description="Low complexity" evidence="10">
    <location>
        <begin position="167"/>
        <end position="183"/>
    </location>
</feature>
<evidence type="ECO:0000256" key="6">
    <source>
        <dbReference type="ARBA" id="ARBA00023015"/>
    </source>
</evidence>
<reference evidence="12 14" key="1">
    <citation type="submission" date="2020-01" db="EMBL/GenBank/DDBJ databases">
        <authorList>
            <consortium name="DOE Joint Genome Institute"/>
            <person name="Haridas S."/>
            <person name="Albert R."/>
            <person name="Binder M."/>
            <person name="Bloem J."/>
            <person name="Labutti K."/>
            <person name="Salamov A."/>
            <person name="Andreopoulos B."/>
            <person name="Baker S.E."/>
            <person name="Barry K."/>
            <person name="Bills G."/>
            <person name="Bluhm B.H."/>
            <person name="Cannon C."/>
            <person name="Castanera R."/>
            <person name="Culley D.E."/>
            <person name="Daum C."/>
            <person name="Ezra D."/>
            <person name="Gonzalez J.B."/>
            <person name="Henrissat B."/>
            <person name="Kuo A."/>
            <person name="Liang C."/>
            <person name="Lipzen A."/>
            <person name="Lutzoni F."/>
            <person name="Magnuson J."/>
            <person name="Mondo S."/>
            <person name="Nolan M."/>
            <person name="Ohm R."/>
            <person name="Pangilinan J."/>
            <person name="Park H.-J."/>
            <person name="Ramirez L."/>
            <person name="Alfaro M."/>
            <person name="Sun H."/>
            <person name="Tritt A."/>
            <person name="Yoshinaga Y."/>
            <person name="Zwiers L.-H."/>
            <person name="Turgeon B.G."/>
            <person name="Goodwin S.B."/>
            <person name="Spatafora J.W."/>
            <person name="Crous P.W."/>
            <person name="Grigoriev I.V."/>
        </authorList>
    </citation>
    <scope>NUCLEOTIDE SEQUENCE</scope>
    <source>
        <strain evidence="12 14">CBS 781.70</strain>
    </source>
</reference>
<dbReference type="InterPro" id="IPR050335">
    <property type="entry name" value="ERT1_acuK_gluconeogen_tf"/>
</dbReference>
<feature type="compositionally biased region" description="Polar residues" evidence="10">
    <location>
        <begin position="184"/>
        <end position="194"/>
    </location>
</feature>
<protein>
    <recommendedName>
        <fullName evidence="11">Zn(2)-C6 fungal-type domain-containing protein</fullName>
    </recommendedName>
</protein>
<evidence type="ECO:0000313" key="14">
    <source>
        <dbReference type="RefSeq" id="XP_033535082.1"/>
    </source>
</evidence>
<dbReference type="OrthoDB" id="2538135at2759"/>
<dbReference type="EMBL" id="ML975155">
    <property type="protein sequence ID" value="KAF1813451.1"/>
    <property type="molecule type" value="Genomic_DNA"/>
</dbReference>
<feature type="compositionally biased region" description="Polar residues" evidence="10">
    <location>
        <begin position="390"/>
        <end position="404"/>
    </location>
</feature>
<dbReference type="PANTHER" id="PTHR47659">
    <property type="entry name" value="ZN(II)2CYS6 TRANSCRIPTION FACTOR (EUROFUNG)-RELATED"/>
    <property type="match status" value="1"/>
</dbReference>
<dbReference type="PANTHER" id="PTHR47659:SF1">
    <property type="entry name" value="TRANSCRIPTION ACTIVATOR OF GLUCONEOGENESIS ERT1"/>
    <property type="match status" value="1"/>
</dbReference>
<keyword evidence="9" id="KW-0539">Nucleus</keyword>
<dbReference type="RefSeq" id="XP_033535082.1">
    <property type="nucleotide sequence ID" value="XM_033676274.1"/>
</dbReference>
<accession>A0A6G1G671</accession>
<evidence type="ECO:0000256" key="7">
    <source>
        <dbReference type="ARBA" id="ARBA00023125"/>
    </source>
</evidence>
<keyword evidence="7" id="KW-0238">DNA-binding</keyword>
<evidence type="ECO:0000256" key="3">
    <source>
        <dbReference type="ARBA" id="ARBA00022432"/>
    </source>
</evidence>
<dbReference type="GeneID" id="54416844"/>
<dbReference type="Gene3D" id="4.10.240.10">
    <property type="entry name" value="Zn(2)-C6 fungal-type DNA-binding domain"/>
    <property type="match status" value="1"/>
</dbReference>
<evidence type="ECO:0000313" key="12">
    <source>
        <dbReference type="EMBL" id="KAF1813451.1"/>
    </source>
</evidence>
<feature type="region of interest" description="Disordered" evidence="10">
    <location>
        <begin position="322"/>
        <end position="344"/>
    </location>
</feature>
<dbReference type="InterPro" id="IPR001138">
    <property type="entry name" value="Zn2Cys6_DnaBD"/>
</dbReference>
<dbReference type="GO" id="GO:0006094">
    <property type="term" value="P:gluconeogenesis"/>
    <property type="evidence" value="ECO:0007669"/>
    <property type="project" value="UniProtKB-KW"/>
</dbReference>
<dbReference type="GO" id="GO:0000981">
    <property type="term" value="F:DNA-binding transcription factor activity, RNA polymerase II-specific"/>
    <property type="evidence" value="ECO:0007669"/>
    <property type="project" value="InterPro"/>
</dbReference>
<dbReference type="GO" id="GO:0000977">
    <property type="term" value="F:RNA polymerase II transcription regulatory region sequence-specific DNA binding"/>
    <property type="evidence" value="ECO:0007669"/>
    <property type="project" value="TreeGrafter"/>
</dbReference>
<keyword evidence="3" id="KW-0312">Gluconeogenesis</keyword>
<dbReference type="GO" id="GO:0009267">
    <property type="term" value="P:cellular response to starvation"/>
    <property type="evidence" value="ECO:0007669"/>
    <property type="project" value="TreeGrafter"/>
</dbReference>
<dbReference type="GO" id="GO:0008270">
    <property type="term" value="F:zinc ion binding"/>
    <property type="evidence" value="ECO:0007669"/>
    <property type="project" value="InterPro"/>
</dbReference>
<feature type="region of interest" description="Disordered" evidence="10">
    <location>
        <begin position="370"/>
        <end position="434"/>
    </location>
</feature>
<keyword evidence="13" id="KW-1185">Reference proteome</keyword>
<reference evidence="14" key="2">
    <citation type="submission" date="2020-04" db="EMBL/GenBank/DDBJ databases">
        <authorList>
            <consortium name="NCBI Genome Project"/>
        </authorList>
    </citation>
    <scope>NUCLEOTIDE SEQUENCE</scope>
    <source>
        <strain evidence="14">CBS 781.70</strain>
    </source>
</reference>
<evidence type="ECO:0000256" key="5">
    <source>
        <dbReference type="ARBA" id="ARBA00022833"/>
    </source>
</evidence>
<evidence type="ECO:0000313" key="13">
    <source>
        <dbReference type="Proteomes" id="UP000504638"/>
    </source>
</evidence>
<feature type="compositionally biased region" description="Low complexity" evidence="10">
    <location>
        <begin position="370"/>
        <end position="379"/>
    </location>
</feature>
<evidence type="ECO:0000256" key="4">
    <source>
        <dbReference type="ARBA" id="ARBA00022723"/>
    </source>
</evidence>
<gene>
    <name evidence="12 14" type="ORF">P152DRAFT_394873</name>
</gene>
<dbReference type="InterPro" id="IPR056751">
    <property type="entry name" value="PAS_13"/>
</dbReference>
<dbReference type="SMART" id="SM00066">
    <property type="entry name" value="GAL4"/>
    <property type="match status" value="1"/>
</dbReference>
<feature type="compositionally biased region" description="Basic and acidic residues" evidence="10">
    <location>
        <begin position="8"/>
        <end position="32"/>
    </location>
</feature>
<comment type="similarity">
    <text evidence="2">Belongs to the ERT1/acuK family.</text>
</comment>
<feature type="region of interest" description="Disordered" evidence="10">
    <location>
        <begin position="562"/>
        <end position="596"/>
    </location>
</feature>
<feature type="region of interest" description="Disordered" evidence="10">
    <location>
        <begin position="1"/>
        <end position="60"/>
    </location>
</feature>